<dbReference type="EMBL" id="CP000112">
    <property type="protein sequence ID" value="ABB40395.1"/>
    <property type="molecule type" value="Genomic_DNA"/>
</dbReference>
<organism evidence="1 2">
    <name type="scientific">Oleidesulfovibrio alaskensis (strain ATCC BAA-1058 / DSM 17464 / G20)</name>
    <name type="common">Desulfovibrio alaskensis</name>
    <dbReference type="NCBI Taxonomy" id="207559"/>
    <lineage>
        <taxon>Bacteria</taxon>
        <taxon>Pseudomonadati</taxon>
        <taxon>Thermodesulfobacteriota</taxon>
        <taxon>Desulfovibrionia</taxon>
        <taxon>Desulfovibrionales</taxon>
        <taxon>Desulfovibrionaceae</taxon>
        <taxon>Oleidesulfovibrio</taxon>
    </lineage>
</organism>
<dbReference type="STRING" id="207559.Dde_3602"/>
<evidence type="ECO:0000313" key="1">
    <source>
        <dbReference type="EMBL" id="ABB40395.1"/>
    </source>
</evidence>
<dbReference type="AlphaFoldDB" id="Q30VA1"/>
<sequence>MYAAAGHDAGQRSRIYAGLAAAVVLALCLGLSVRAAAGPVVVWSYYDSPPFVTGESTGLAYDFVEMLNAAAGGRYVFTLKVVPRKRVDCALEQGGSGLVLFVNPAWMNRPERYRWSSPLMHDRNGVLSGAALRLDYSGVESVRGLILGGVYGRRYQQLDEAVERGVLRREDAPSVYQNVQKLAGGRVDFIIAPESVLRCLVRELGLSDRVYFSPRPHAAYTRHIMLAAPEAGLEEFIEQFIAGLPRNPRWKELHGLYLDRCGMRPAVP</sequence>
<evidence type="ECO:0000313" key="2">
    <source>
        <dbReference type="Proteomes" id="UP000002710"/>
    </source>
</evidence>
<gene>
    <name evidence="1" type="ordered locus">Dde_3602</name>
</gene>
<keyword evidence="2" id="KW-1185">Reference proteome</keyword>
<protein>
    <recommendedName>
        <fullName evidence="3">ABC-type transporter, periplasmic subunit family 3</fullName>
    </recommendedName>
</protein>
<proteinExistence type="predicted"/>
<accession>Q30VA1</accession>
<dbReference type="Proteomes" id="UP000002710">
    <property type="component" value="Chromosome"/>
</dbReference>
<dbReference type="eggNOG" id="COG0834">
    <property type="taxonomic scope" value="Bacteria"/>
</dbReference>
<name>Q30VA1_OLEA2</name>
<dbReference type="KEGG" id="dde:Dde_3602"/>
<dbReference type="SUPFAM" id="SSF53850">
    <property type="entry name" value="Periplasmic binding protein-like II"/>
    <property type="match status" value="1"/>
</dbReference>
<reference evidence="1 2" key="1">
    <citation type="journal article" date="2011" name="J. Bacteriol.">
        <title>Complete genome sequence and updated annotation of Desulfovibrio alaskensis G20.</title>
        <authorList>
            <person name="Hauser L.J."/>
            <person name="Land M.L."/>
            <person name="Brown S.D."/>
            <person name="Larimer F."/>
            <person name="Keller K.L."/>
            <person name="Rapp-Giles B.J."/>
            <person name="Price M.N."/>
            <person name="Lin M."/>
            <person name="Bruce D.C."/>
            <person name="Detter J.C."/>
            <person name="Tapia R."/>
            <person name="Han C.S."/>
            <person name="Goodwin L.A."/>
            <person name="Cheng J.F."/>
            <person name="Pitluck S."/>
            <person name="Copeland A."/>
            <person name="Lucas S."/>
            <person name="Nolan M."/>
            <person name="Lapidus A.L."/>
            <person name="Palumbo A.V."/>
            <person name="Wall J.D."/>
        </authorList>
    </citation>
    <scope>NUCLEOTIDE SEQUENCE [LARGE SCALE GENOMIC DNA]</scope>
    <source>
        <strain evidence="2">ATCC BAA 1058 / DSM 17464 / G20</strain>
    </source>
</reference>
<evidence type="ECO:0008006" key="3">
    <source>
        <dbReference type="Google" id="ProtNLM"/>
    </source>
</evidence>
<dbReference type="HOGENOM" id="CLU_096099_0_0_7"/>
<dbReference type="RefSeq" id="WP_011369275.1">
    <property type="nucleotide sequence ID" value="NC_007519.1"/>
</dbReference>